<keyword evidence="2" id="KW-1133">Transmembrane helix</keyword>
<feature type="compositionally biased region" description="Basic residues" evidence="1">
    <location>
        <begin position="57"/>
        <end position="68"/>
    </location>
</feature>
<keyword evidence="2" id="KW-0812">Transmembrane</keyword>
<evidence type="ECO:0000313" key="3">
    <source>
        <dbReference type="EMBL" id="EOL41824.1"/>
    </source>
</evidence>
<keyword evidence="4" id="KW-1185">Reference proteome</keyword>
<organism evidence="3 4">
    <name type="scientific">Enterococcus phoeniculicola ATCC BAA-412</name>
    <dbReference type="NCBI Taxonomy" id="1158610"/>
    <lineage>
        <taxon>Bacteria</taxon>
        <taxon>Bacillati</taxon>
        <taxon>Bacillota</taxon>
        <taxon>Bacilli</taxon>
        <taxon>Lactobacillales</taxon>
        <taxon>Enterococcaceae</taxon>
        <taxon>Enterococcus</taxon>
    </lineage>
</organism>
<feature type="transmembrane region" description="Helical" evidence="2">
    <location>
        <begin position="69"/>
        <end position="88"/>
    </location>
</feature>
<dbReference type="HOGENOM" id="CLU_989497_0_0_9"/>
<evidence type="ECO:0000313" key="4">
    <source>
        <dbReference type="Proteomes" id="UP000013785"/>
    </source>
</evidence>
<evidence type="ECO:0000256" key="1">
    <source>
        <dbReference type="SAM" id="MobiDB-lite"/>
    </source>
</evidence>
<feature type="compositionally biased region" description="Polar residues" evidence="1">
    <location>
        <begin position="44"/>
        <end position="56"/>
    </location>
</feature>
<feature type="region of interest" description="Disordered" evidence="1">
    <location>
        <begin position="39"/>
        <end position="68"/>
    </location>
</feature>
<accession>R3TK62</accession>
<evidence type="ECO:0000256" key="2">
    <source>
        <dbReference type="SAM" id="Phobius"/>
    </source>
</evidence>
<reference evidence="3 4" key="1">
    <citation type="submission" date="2013-02" db="EMBL/GenBank/DDBJ databases">
        <title>The Genome Sequence of Enterococcus phoeniculicola BAA-412.</title>
        <authorList>
            <consortium name="The Broad Institute Genome Sequencing Platform"/>
            <consortium name="The Broad Institute Genome Sequencing Center for Infectious Disease"/>
            <person name="Earl A.M."/>
            <person name="Gilmore M.S."/>
            <person name="Lebreton F."/>
            <person name="Walker B."/>
            <person name="Young S.K."/>
            <person name="Zeng Q."/>
            <person name="Gargeya S."/>
            <person name="Fitzgerald M."/>
            <person name="Haas B."/>
            <person name="Abouelleil A."/>
            <person name="Alvarado L."/>
            <person name="Arachchi H.M."/>
            <person name="Berlin A.M."/>
            <person name="Chapman S.B."/>
            <person name="Dewar J."/>
            <person name="Goldberg J."/>
            <person name="Griggs A."/>
            <person name="Gujja S."/>
            <person name="Hansen M."/>
            <person name="Howarth C."/>
            <person name="Imamovic A."/>
            <person name="Larimer J."/>
            <person name="McCowan C."/>
            <person name="Murphy C."/>
            <person name="Neiman D."/>
            <person name="Pearson M."/>
            <person name="Priest M."/>
            <person name="Roberts A."/>
            <person name="Saif S."/>
            <person name="Shea T."/>
            <person name="Sisk P."/>
            <person name="Sykes S."/>
            <person name="Wortman J."/>
            <person name="Nusbaum C."/>
            <person name="Birren B."/>
        </authorList>
    </citation>
    <scope>NUCLEOTIDE SEQUENCE [LARGE SCALE GENOMIC DNA]</scope>
    <source>
        <strain evidence="3 4">ATCC BAA-412</strain>
    </source>
</reference>
<dbReference type="PATRIC" id="fig|1158610.3.peg.3382"/>
<dbReference type="eggNOG" id="ENOG50306GK">
    <property type="taxonomic scope" value="Bacteria"/>
</dbReference>
<sequence length="309" mass="35088">MGKKKQFYEDYDALFIKPKLTAKKEKPSVISLWKQVNKAPVVSAKQQAQKPSTKNNSAKKRQHQKKKKSWDFLWPAGIFLAIIAFAIYGNSDSSDSSDDYGDDYESEYVDVRPLQEAGIKRTGSIDVSQPLVATLDDKIVYFNKGYKIEIKGDVDVEQQKDELSVLPTNKDYPSTTSIASLTFYSGRDYLRSVSMGMSGNLIVSLSDYIKTSKGDDIFTKAYPQESVEGVQTGYVVKYEKESDYIYLTIQRYFIFSDGTGVWLDTYSTSTKETELKPTDSFKGIKKAYSEDFEFLEENFLLTKDSEEAK</sequence>
<proteinExistence type="predicted"/>
<dbReference type="OrthoDB" id="2184340at2"/>
<dbReference type="RefSeq" id="WP_010770019.1">
    <property type="nucleotide sequence ID" value="NZ_ASWE01000001.1"/>
</dbReference>
<dbReference type="Proteomes" id="UP000013785">
    <property type="component" value="Unassembled WGS sequence"/>
</dbReference>
<comment type="caution">
    <text evidence="3">The sequence shown here is derived from an EMBL/GenBank/DDBJ whole genome shotgun (WGS) entry which is preliminary data.</text>
</comment>
<dbReference type="EMBL" id="AJAT01000018">
    <property type="protein sequence ID" value="EOL41824.1"/>
    <property type="molecule type" value="Genomic_DNA"/>
</dbReference>
<name>R3TK62_9ENTE</name>
<dbReference type="AlphaFoldDB" id="R3TK62"/>
<keyword evidence="2" id="KW-0472">Membrane</keyword>
<protein>
    <submittedName>
        <fullName evidence="3">Uncharacterized protein</fullName>
    </submittedName>
</protein>
<dbReference type="STRING" id="154621.RV11_GL001400"/>
<gene>
    <name evidence="3" type="ORF">UC3_03389</name>
</gene>